<gene>
    <name evidence="7" type="ORF">ACFOW8_22270</name>
</gene>
<accession>A0ABV8LA23</accession>
<reference evidence="8" key="1">
    <citation type="journal article" date="2019" name="Int. J. Syst. Evol. Microbiol.">
        <title>The Global Catalogue of Microorganisms (GCM) 10K type strain sequencing project: providing services to taxonomists for standard genome sequencing and annotation.</title>
        <authorList>
            <consortium name="The Broad Institute Genomics Platform"/>
            <consortium name="The Broad Institute Genome Sequencing Center for Infectious Disease"/>
            <person name="Wu L."/>
            <person name="Ma J."/>
        </authorList>
    </citation>
    <scope>NUCLEOTIDE SEQUENCE [LARGE SCALE GENOMIC DNA]</scope>
    <source>
        <strain evidence="8">CGMCC 4.7204</strain>
    </source>
</reference>
<keyword evidence="2 4" id="KW-0238">DNA-binding</keyword>
<protein>
    <submittedName>
        <fullName evidence="7">TetR/AcrR family transcriptional regulator</fullName>
    </submittedName>
</protein>
<keyword evidence="3" id="KW-0804">Transcription</keyword>
<evidence type="ECO:0000259" key="6">
    <source>
        <dbReference type="PROSITE" id="PS50977"/>
    </source>
</evidence>
<evidence type="ECO:0000256" key="3">
    <source>
        <dbReference type="ARBA" id="ARBA00023163"/>
    </source>
</evidence>
<feature type="DNA-binding region" description="H-T-H motif" evidence="4">
    <location>
        <begin position="31"/>
        <end position="50"/>
    </location>
</feature>
<proteinExistence type="predicted"/>
<name>A0ABV8LA23_9NOCA</name>
<dbReference type="EMBL" id="JBHSBA010000015">
    <property type="protein sequence ID" value="MFC4127654.1"/>
    <property type="molecule type" value="Genomic_DNA"/>
</dbReference>
<dbReference type="InterPro" id="IPR001647">
    <property type="entry name" value="HTH_TetR"/>
</dbReference>
<keyword evidence="8" id="KW-1185">Reference proteome</keyword>
<evidence type="ECO:0000256" key="2">
    <source>
        <dbReference type="ARBA" id="ARBA00023125"/>
    </source>
</evidence>
<feature type="region of interest" description="Disordered" evidence="5">
    <location>
        <begin position="194"/>
        <end position="217"/>
    </location>
</feature>
<organism evidence="7 8">
    <name type="scientific">Nocardia rhizosphaerae</name>
    <dbReference type="NCBI Taxonomy" id="1691571"/>
    <lineage>
        <taxon>Bacteria</taxon>
        <taxon>Bacillati</taxon>
        <taxon>Actinomycetota</taxon>
        <taxon>Actinomycetes</taxon>
        <taxon>Mycobacteriales</taxon>
        <taxon>Nocardiaceae</taxon>
        <taxon>Nocardia</taxon>
    </lineage>
</organism>
<dbReference type="SUPFAM" id="SSF48498">
    <property type="entry name" value="Tetracyclin repressor-like, C-terminal domain"/>
    <property type="match status" value="1"/>
</dbReference>
<sequence>MPRLADHDERRRTITGAARRVIARGGLDAATFQSVAAEAGVSVRSVQYYFGTKREFLLATHRAVVEDSGERLRRGLAALAPGAGPRDVIRAILIGLLPMDEPSRQNTVVLGIFHAATLTGPDLGAADTAGAPNYIVDAVGAQVRALRAADDSTIRADAELLVVAIGGLAQGMLTDDGLAARATQLVEHMLDRVLQPERDGAQDQDGDEDDGEGEVDG</sequence>
<keyword evidence="1" id="KW-0805">Transcription regulation</keyword>
<comment type="caution">
    <text evidence="7">The sequence shown here is derived from an EMBL/GenBank/DDBJ whole genome shotgun (WGS) entry which is preliminary data.</text>
</comment>
<dbReference type="RefSeq" id="WP_378553238.1">
    <property type="nucleotide sequence ID" value="NZ_JBHSBA010000015.1"/>
</dbReference>
<feature type="compositionally biased region" description="Acidic residues" evidence="5">
    <location>
        <begin position="202"/>
        <end position="217"/>
    </location>
</feature>
<dbReference type="PANTHER" id="PTHR30055:SF234">
    <property type="entry name" value="HTH-TYPE TRANSCRIPTIONAL REGULATOR BETI"/>
    <property type="match status" value="1"/>
</dbReference>
<feature type="domain" description="HTH tetR-type" evidence="6">
    <location>
        <begin position="8"/>
        <end position="68"/>
    </location>
</feature>
<dbReference type="InterPro" id="IPR009057">
    <property type="entry name" value="Homeodomain-like_sf"/>
</dbReference>
<dbReference type="Pfam" id="PF00440">
    <property type="entry name" value="TetR_N"/>
    <property type="match status" value="1"/>
</dbReference>
<evidence type="ECO:0000256" key="5">
    <source>
        <dbReference type="SAM" id="MobiDB-lite"/>
    </source>
</evidence>
<dbReference type="InterPro" id="IPR036271">
    <property type="entry name" value="Tet_transcr_reg_TetR-rel_C_sf"/>
</dbReference>
<dbReference type="Proteomes" id="UP001595767">
    <property type="component" value="Unassembled WGS sequence"/>
</dbReference>
<dbReference type="InterPro" id="IPR050109">
    <property type="entry name" value="HTH-type_TetR-like_transc_reg"/>
</dbReference>
<evidence type="ECO:0000313" key="8">
    <source>
        <dbReference type="Proteomes" id="UP001595767"/>
    </source>
</evidence>
<evidence type="ECO:0000313" key="7">
    <source>
        <dbReference type="EMBL" id="MFC4127654.1"/>
    </source>
</evidence>
<dbReference type="PROSITE" id="PS50977">
    <property type="entry name" value="HTH_TETR_2"/>
    <property type="match status" value="1"/>
</dbReference>
<dbReference type="PANTHER" id="PTHR30055">
    <property type="entry name" value="HTH-TYPE TRANSCRIPTIONAL REGULATOR RUTR"/>
    <property type="match status" value="1"/>
</dbReference>
<evidence type="ECO:0000256" key="4">
    <source>
        <dbReference type="PROSITE-ProRule" id="PRU00335"/>
    </source>
</evidence>
<dbReference type="Gene3D" id="1.10.357.10">
    <property type="entry name" value="Tetracycline Repressor, domain 2"/>
    <property type="match status" value="1"/>
</dbReference>
<dbReference type="SUPFAM" id="SSF46689">
    <property type="entry name" value="Homeodomain-like"/>
    <property type="match status" value="1"/>
</dbReference>
<evidence type="ECO:0000256" key="1">
    <source>
        <dbReference type="ARBA" id="ARBA00023015"/>
    </source>
</evidence>